<dbReference type="SUPFAM" id="SSF54001">
    <property type="entry name" value="Cysteine proteinases"/>
    <property type="match status" value="1"/>
</dbReference>
<protein>
    <recommendedName>
        <fullName evidence="4">Calpain catalytic domain-containing protein</fullName>
    </recommendedName>
</protein>
<sequence length="308" mass="33513">MLYLVHALLVISFWTSTRAAPHISRRDVGPLYGPSGEPSIQDVEQHHDDCAFVATVMSITKRSPSFIKSLITFQGDFNAVEQVTVRTFNPDSLAPMDQVVTRDDIYLGNDTRTEIWWPGAIYRAPQNAHTANSFDNVGVPVMGVNEAFHLITGLISNAYYPHNQNDFWNIIANAAKTPIVLQTVGDGAVTLWGGHAYAVSYVSEENGVKMVGVINTNGEESLITHEQAYNDCYCLWGLDGNPTLVEGEAPPASLPRVEEETDVQNVEDGRTTSTRGDGVIVVQVGFPTPSHGKYTTPGATPAVTPRAV</sequence>
<keyword evidence="3" id="KW-1185">Reference proteome</keyword>
<dbReference type="InterPro" id="IPR038765">
    <property type="entry name" value="Papain-like_cys_pep_sf"/>
</dbReference>
<evidence type="ECO:0000313" key="2">
    <source>
        <dbReference type="EMBL" id="OCF34556.1"/>
    </source>
</evidence>
<evidence type="ECO:0008006" key="4">
    <source>
        <dbReference type="Google" id="ProtNLM"/>
    </source>
</evidence>
<evidence type="ECO:0000313" key="3">
    <source>
        <dbReference type="Proteomes" id="UP000092666"/>
    </source>
</evidence>
<organism evidence="2 3">
    <name type="scientific">Kwoniella heveanensis BCC8398</name>
    <dbReference type="NCBI Taxonomy" id="1296120"/>
    <lineage>
        <taxon>Eukaryota</taxon>
        <taxon>Fungi</taxon>
        <taxon>Dikarya</taxon>
        <taxon>Basidiomycota</taxon>
        <taxon>Agaricomycotina</taxon>
        <taxon>Tremellomycetes</taxon>
        <taxon>Tremellales</taxon>
        <taxon>Cryptococcaceae</taxon>
        <taxon>Kwoniella</taxon>
    </lineage>
</organism>
<gene>
    <name evidence="2" type="ORF">I316_03597</name>
</gene>
<keyword evidence="1" id="KW-0732">Signal</keyword>
<name>A0A1B9GU64_9TREE</name>
<accession>A0A1B9GU64</accession>
<feature type="signal peptide" evidence="1">
    <location>
        <begin position="1"/>
        <end position="19"/>
    </location>
</feature>
<reference evidence="2 3" key="1">
    <citation type="submission" date="2013-07" db="EMBL/GenBank/DDBJ databases">
        <title>The Genome Sequence of Cryptococcus heveanensis BCC8398.</title>
        <authorList>
            <consortium name="The Broad Institute Genome Sequencing Platform"/>
            <person name="Cuomo C."/>
            <person name="Litvintseva A."/>
            <person name="Chen Y."/>
            <person name="Heitman J."/>
            <person name="Sun S."/>
            <person name="Springer D."/>
            <person name="Dromer F."/>
            <person name="Young S.K."/>
            <person name="Zeng Q."/>
            <person name="Gargeya S."/>
            <person name="Fitzgerald M."/>
            <person name="Abouelleil A."/>
            <person name="Alvarado L."/>
            <person name="Berlin A.M."/>
            <person name="Chapman S.B."/>
            <person name="Dewar J."/>
            <person name="Goldberg J."/>
            <person name="Griggs A."/>
            <person name="Gujja S."/>
            <person name="Hansen M."/>
            <person name="Howarth C."/>
            <person name="Imamovic A."/>
            <person name="Larimer J."/>
            <person name="McCowan C."/>
            <person name="Murphy C."/>
            <person name="Pearson M."/>
            <person name="Priest M."/>
            <person name="Roberts A."/>
            <person name="Saif S."/>
            <person name="Shea T."/>
            <person name="Sykes S."/>
            <person name="Wortman J."/>
            <person name="Nusbaum C."/>
            <person name="Birren B."/>
        </authorList>
    </citation>
    <scope>NUCLEOTIDE SEQUENCE [LARGE SCALE GENOMIC DNA]</scope>
    <source>
        <strain evidence="2 3">BCC8398</strain>
    </source>
</reference>
<reference evidence="3" key="2">
    <citation type="submission" date="2013-12" db="EMBL/GenBank/DDBJ databases">
        <title>Evolution of pathogenesis and genome organization in the Tremellales.</title>
        <authorList>
            <person name="Cuomo C."/>
            <person name="Litvintseva A."/>
            <person name="Heitman J."/>
            <person name="Chen Y."/>
            <person name="Sun S."/>
            <person name="Springer D."/>
            <person name="Dromer F."/>
            <person name="Young S."/>
            <person name="Zeng Q."/>
            <person name="Chapman S."/>
            <person name="Gujja S."/>
            <person name="Saif S."/>
            <person name="Birren B."/>
        </authorList>
    </citation>
    <scope>NUCLEOTIDE SEQUENCE [LARGE SCALE GENOMIC DNA]</scope>
    <source>
        <strain evidence="3">BCC8398</strain>
    </source>
</reference>
<proteinExistence type="predicted"/>
<dbReference type="Proteomes" id="UP000092666">
    <property type="component" value="Unassembled WGS sequence"/>
</dbReference>
<dbReference type="OrthoDB" id="2600714at2759"/>
<dbReference type="AlphaFoldDB" id="A0A1B9GU64"/>
<evidence type="ECO:0000256" key="1">
    <source>
        <dbReference type="SAM" id="SignalP"/>
    </source>
</evidence>
<feature type="chain" id="PRO_5008627339" description="Calpain catalytic domain-containing protein" evidence="1">
    <location>
        <begin position="20"/>
        <end position="308"/>
    </location>
</feature>
<dbReference type="EMBL" id="KV700124">
    <property type="protein sequence ID" value="OCF34556.1"/>
    <property type="molecule type" value="Genomic_DNA"/>
</dbReference>